<keyword evidence="4" id="KW-1185">Reference proteome</keyword>
<comment type="caution">
    <text evidence="3">The sequence shown here is derived from an EMBL/GenBank/DDBJ whole genome shotgun (WGS) entry which is preliminary data.</text>
</comment>
<keyword evidence="2" id="KW-0732">Signal</keyword>
<feature type="compositionally biased region" description="Polar residues" evidence="1">
    <location>
        <begin position="38"/>
        <end position="54"/>
    </location>
</feature>
<gene>
    <name evidence="3" type="ORF">ASN18_0978</name>
</gene>
<proteinExistence type="predicted"/>
<sequence>MKYTLLYISMLVVLSIFGVSAAGAQGDENTGRYGNPATVENLSDQGTADKTTGVSDKKETITPKVNKVQTTRPGVSKFGGKHN</sequence>
<evidence type="ECO:0008006" key="5">
    <source>
        <dbReference type="Google" id="ProtNLM"/>
    </source>
</evidence>
<organism evidence="3 4">
    <name type="scientific">Candidatus Magnetominusculus xianensis</name>
    <dbReference type="NCBI Taxonomy" id="1748249"/>
    <lineage>
        <taxon>Bacteria</taxon>
        <taxon>Pseudomonadati</taxon>
        <taxon>Nitrospirota</taxon>
        <taxon>Nitrospiria</taxon>
        <taxon>Nitrospirales</taxon>
        <taxon>Nitrospiraceae</taxon>
        <taxon>Candidatus Magnetominusculus</taxon>
    </lineage>
</organism>
<evidence type="ECO:0000313" key="3">
    <source>
        <dbReference type="EMBL" id="KWT91031.1"/>
    </source>
</evidence>
<name>A0ABR5SH56_9BACT</name>
<evidence type="ECO:0000313" key="4">
    <source>
        <dbReference type="Proteomes" id="UP000060487"/>
    </source>
</evidence>
<accession>A0ABR5SH56</accession>
<reference evidence="3 4" key="1">
    <citation type="submission" date="2015-11" db="EMBL/GenBank/DDBJ databases">
        <authorList>
            <person name="Lin W."/>
        </authorList>
    </citation>
    <scope>NUCLEOTIDE SEQUENCE [LARGE SCALE GENOMIC DNA]</scope>
    <source>
        <strain evidence="3 4">HCH-1</strain>
    </source>
</reference>
<dbReference type="Proteomes" id="UP000060487">
    <property type="component" value="Unassembled WGS sequence"/>
</dbReference>
<evidence type="ECO:0000256" key="2">
    <source>
        <dbReference type="SAM" id="SignalP"/>
    </source>
</evidence>
<dbReference type="EMBL" id="LNQR01000033">
    <property type="protein sequence ID" value="KWT91031.1"/>
    <property type="molecule type" value="Genomic_DNA"/>
</dbReference>
<evidence type="ECO:0000256" key="1">
    <source>
        <dbReference type="SAM" id="MobiDB-lite"/>
    </source>
</evidence>
<feature type="signal peptide" evidence="2">
    <location>
        <begin position="1"/>
        <end position="21"/>
    </location>
</feature>
<dbReference type="RefSeq" id="WP_085051610.1">
    <property type="nucleotide sequence ID" value="NZ_LNQR01000033.1"/>
</dbReference>
<protein>
    <recommendedName>
        <fullName evidence="5">Secreted protein</fullName>
    </recommendedName>
</protein>
<feature type="region of interest" description="Disordered" evidence="1">
    <location>
        <begin position="25"/>
        <end position="58"/>
    </location>
</feature>
<feature type="chain" id="PRO_5045636534" description="Secreted protein" evidence="2">
    <location>
        <begin position="22"/>
        <end position="83"/>
    </location>
</feature>